<keyword evidence="5" id="KW-1185">Reference proteome</keyword>
<evidence type="ECO:0000259" key="2">
    <source>
        <dbReference type="Pfam" id="PF20736"/>
    </source>
</evidence>
<proteinExistence type="predicted"/>
<dbReference type="InterPro" id="IPR049174">
    <property type="entry name" value="Beta-AFase-like"/>
</dbReference>
<dbReference type="Proteomes" id="UP000238176">
    <property type="component" value="Unassembled WGS sequence"/>
</dbReference>
<evidence type="ECO:0000313" key="5">
    <source>
        <dbReference type="Proteomes" id="UP000238176"/>
    </source>
</evidence>
<feature type="domain" description="Non-reducing end beta-L-arabinofuranosidase-like GH127 catalytic" evidence="1">
    <location>
        <begin position="19"/>
        <end position="412"/>
    </location>
</feature>
<feature type="domain" description="Non-reducing end beta-L-arabinofuranosidase-like GH127 C-terminal" evidence="3">
    <location>
        <begin position="521"/>
        <end position="625"/>
    </location>
</feature>
<feature type="domain" description="Non-reducing end beta-L-arabinofuranosidase-like GH127 middle" evidence="2">
    <location>
        <begin position="423"/>
        <end position="484"/>
    </location>
</feature>
<dbReference type="PANTHER" id="PTHR43465:SF2">
    <property type="entry name" value="DUF1680 DOMAIN PROTEIN (AFU_ORTHOLOGUE AFUA_1G08910)"/>
    <property type="match status" value="1"/>
</dbReference>
<name>A0A2T0UHS2_9ACTN</name>
<dbReference type="InterPro" id="IPR012341">
    <property type="entry name" value="6hp_glycosidase-like_sf"/>
</dbReference>
<dbReference type="Pfam" id="PF20736">
    <property type="entry name" value="Glyco_hydro127M"/>
    <property type="match status" value="1"/>
</dbReference>
<dbReference type="InterPro" id="IPR049046">
    <property type="entry name" value="Beta-AFase-like_GH127_middle"/>
</dbReference>
<dbReference type="PANTHER" id="PTHR43465">
    <property type="entry name" value="DUF1680 DOMAIN PROTEIN (AFU_ORTHOLOGUE AFUA_1G08910)"/>
    <property type="match status" value="1"/>
</dbReference>
<accession>A0A2T0UHS2</accession>
<organism evidence="4 5">
    <name type="scientific">Glycomyces artemisiae</name>
    <dbReference type="NCBI Taxonomy" id="1076443"/>
    <lineage>
        <taxon>Bacteria</taxon>
        <taxon>Bacillati</taxon>
        <taxon>Actinomycetota</taxon>
        <taxon>Actinomycetes</taxon>
        <taxon>Glycomycetales</taxon>
        <taxon>Glycomycetaceae</taxon>
        <taxon>Glycomyces</taxon>
    </lineage>
</organism>
<sequence>MRTPVMPSTGELRPLGTDEVRITGGHWFERQAVNAAATIRHCLHWLEALDWIGNFDRVAAGEAPGRPFQRAGREFSDSEVYKLAEAMAWEIGRTGDPGLEEEFQKLTARIGAAQHEDGYLNTAFGNPGQEPRYSNLEWGHELYCAGHLIQAAVARLRNHGEDEFTRIARRVADHVCDTFGPGGIERICGHAEIEVALAEFSRATGEPRYLEQARLFIERHGQKTLKENGLYYQDDVTVRDAEVLRGHAVRALYLSSGAIDVAVETEDDELLEAVRAQWDRTVTRRTHLTGGMGSQYADEAFGRDFALNPDRAYAESCAGIAAVMTAWRLTLATGDSRYGDMIERISWNVLSGAVAPDGKSFFYANPLHQRTADPEPPADGALPHTRAGGNRAQWFDVSCCPTNLARTFAQFAAYVATTSEHGVQIHQFTPCTIDTNVDGARLALTVETNYPEEGRVTVRVDANEGGTREITFRVPAWAEDVRLIHPDGSVHEVDPAAVSVGRIGEFSPGDELHLEFSVAPRWTFPDPRVDAVRGCAAVERGPVVLCAESLDLPGGDLDELTVDTTVAPVERDGAVHVAARIHDRPEAWPYGPAAADDDGKAAEIPLLPFRLRATRGPAAMRVWLPVD</sequence>
<dbReference type="AlphaFoldDB" id="A0A2T0UHS2"/>
<dbReference type="InterPro" id="IPR012878">
    <property type="entry name" value="Beta-AFase-like_GH127_cat"/>
</dbReference>
<dbReference type="Pfam" id="PF07944">
    <property type="entry name" value="Beta-AFase-like_GH127_cat"/>
    <property type="match status" value="1"/>
</dbReference>
<dbReference type="EMBL" id="PVTJ01000007">
    <property type="protein sequence ID" value="PRY57387.1"/>
    <property type="molecule type" value="Genomic_DNA"/>
</dbReference>
<evidence type="ECO:0000259" key="1">
    <source>
        <dbReference type="Pfam" id="PF07944"/>
    </source>
</evidence>
<evidence type="ECO:0000313" key="4">
    <source>
        <dbReference type="EMBL" id="PRY57387.1"/>
    </source>
</evidence>
<dbReference type="OrthoDB" id="9757939at2"/>
<dbReference type="Gene3D" id="1.50.10.10">
    <property type="match status" value="1"/>
</dbReference>
<dbReference type="InterPro" id="IPR008928">
    <property type="entry name" value="6-hairpin_glycosidase_sf"/>
</dbReference>
<comment type="caution">
    <text evidence="4">The sequence shown here is derived from an EMBL/GenBank/DDBJ whole genome shotgun (WGS) entry which is preliminary data.</text>
</comment>
<evidence type="ECO:0008006" key="6">
    <source>
        <dbReference type="Google" id="ProtNLM"/>
    </source>
</evidence>
<dbReference type="SUPFAM" id="SSF48208">
    <property type="entry name" value="Six-hairpin glycosidases"/>
    <property type="match status" value="1"/>
</dbReference>
<evidence type="ECO:0000259" key="3">
    <source>
        <dbReference type="Pfam" id="PF20737"/>
    </source>
</evidence>
<dbReference type="GO" id="GO:0005975">
    <property type="term" value="P:carbohydrate metabolic process"/>
    <property type="evidence" value="ECO:0007669"/>
    <property type="project" value="InterPro"/>
</dbReference>
<gene>
    <name evidence="4" type="ORF">B0I28_107235</name>
</gene>
<protein>
    <recommendedName>
        <fullName evidence="6">Glycoside hydrolase family 127 protein</fullName>
    </recommendedName>
</protein>
<reference evidence="4 5" key="1">
    <citation type="submission" date="2018-03" db="EMBL/GenBank/DDBJ databases">
        <title>Genomic Encyclopedia of Type Strains, Phase III (KMG-III): the genomes of soil and plant-associated and newly described type strains.</title>
        <authorList>
            <person name="Whitman W."/>
        </authorList>
    </citation>
    <scope>NUCLEOTIDE SEQUENCE [LARGE SCALE GENOMIC DNA]</scope>
    <source>
        <strain evidence="4 5">CGMCC 4.7067</strain>
    </source>
</reference>
<dbReference type="Pfam" id="PF20737">
    <property type="entry name" value="Glyco_hydro127C"/>
    <property type="match status" value="1"/>
</dbReference>
<dbReference type="RefSeq" id="WP_106365378.1">
    <property type="nucleotide sequence ID" value="NZ_PVTJ01000007.1"/>
</dbReference>
<dbReference type="InterPro" id="IPR049049">
    <property type="entry name" value="Beta-AFase-like_GH127_C"/>
</dbReference>